<feature type="transmembrane region" description="Helical" evidence="14">
    <location>
        <begin position="79"/>
        <end position="98"/>
    </location>
</feature>
<keyword evidence="11" id="KW-0739">Sodium transport</keyword>
<gene>
    <name evidence="15" type="ORF">EC844_13610</name>
</gene>
<comment type="caution">
    <text evidence="15">The sequence shown here is derived from an EMBL/GenBank/DDBJ whole genome shotgun (WGS) entry which is preliminary data.</text>
</comment>
<evidence type="ECO:0000256" key="2">
    <source>
        <dbReference type="ARBA" id="ARBA00006434"/>
    </source>
</evidence>
<dbReference type="GO" id="GO:0006814">
    <property type="term" value="P:sodium ion transport"/>
    <property type="evidence" value="ECO:0007669"/>
    <property type="project" value="UniProtKB-KW"/>
</dbReference>
<accession>A0A4R1XE09</accession>
<feature type="transmembrane region" description="Helical" evidence="14">
    <location>
        <begin position="428"/>
        <end position="447"/>
    </location>
</feature>
<evidence type="ECO:0000256" key="13">
    <source>
        <dbReference type="RuleBase" id="RU362091"/>
    </source>
</evidence>
<keyword evidence="10 14" id="KW-0472">Membrane</keyword>
<feature type="transmembrane region" description="Helical" evidence="14">
    <location>
        <begin position="312"/>
        <end position="337"/>
    </location>
</feature>
<sequence>MTINEITPNYWVTFGLMGIFLAGMIAVLYLTNQKSQSFSDYAVGGRSYSAFYIGMSYTNSWWPGATFTAYFAMTATGMLGLYGIVYSTLGVTAMYLMARRAWQWGKHFNLRTQPDLLGMRYNSPMVKRLASIIGILCVLPWVVLGIQALGMLIEFASFGRWGVKTCLVVGVMLIFIRQYWTVSMGMRGLIMTDVYQGIIAYGLSTLLCGLLLFGDYASFSHISELPEKMLIVPGASDSKYGPYYMFSLIFSGIIGSMCWPMSFQRIYTASGIRSVKKGTLLTILFVGGFYSVLCLYALAVSQHPLIQANPQLGFFNALLQTGGVWLLAVAIVIVLAASIGHVDGCVQVCGTQFANDLATWYRPLNDKQLTMLAKSGMVIFIIIAAVLAYVTFNFTRLQLLAQISYQGIIQLAVPLFFGIFGKFGNKQGALAGMGVGIIISIILTIIFPDDIPQLGSLTSGMIGLACNFGVFVACGLLIPHDAAETKRLDDIFEKHNLAPLPQPLSAKNF</sequence>
<feature type="transmembrane region" description="Helical" evidence="14">
    <location>
        <begin position="242"/>
        <end position="259"/>
    </location>
</feature>
<keyword evidence="6" id="KW-0769">Symport</keyword>
<dbReference type="EMBL" id="SLVJ01000036">
    <property type="protein sequence ID" value="TCM60040.1"/>
    <property type="molecule type" value="Genomic_DNA"/>
</dbReference>
<evidence type="ECO:0000256" key="11">
    <source>
        <dbReference type="ARBA" id="ARBA00023201"/>
    </source>
</evidence>
<evidence type="ECO:0000256" key="14">
    <source>
        <dbReference type="SAM" id="Phobius"/>
    </source>
</evidence>
<feature type="transmembrane region" description="Helical" evidence="14">
    <location>
        <begin position="280"/>
        <end position="300"/>
    </location>
</feature>
<evidence type="ECO:0000256" key="4">
    <source>
        <dbReference type="ARBA" id="ARBA00022475"/>
    </source>
</evidence>
<dbReference type="Gene3D" id="1.20.1730.10">
    <property type="entry name" value="Sodium/glucose cotransporter"/>
    <property type="match status" value="1"/>
</dbReference>
<keyword evidence="4" id="KW-1003">Cell membrane</keyword>
<dbReference type="CDD" id="cd10322">
    <property type="entry name" value="SLC5sbd"/>
    <property type="match status" value="1"/>
</dbReference>
<feature type="transmembrane region" description="Helical" evidence="14">
    <location>
        <begin position="129"/>
        <end position="152"/>
    </location>
</feature>
<comment type="catalytic activity">
    <reaction evidence="12">
        <text>L-proline(in) + Na(+)(in) = L-proline(out) + Na(+)(out)</text>
        <dbReference type="Rhea" id="RHEA:28967"/>
        <dbReference type="ChEBI" id="CHEBI:29101"/>
        <dbReference type="ChEBI" id="CHEBI:60039"/>
    </reaction>
</comment>
<dbReference type="PROSITE" id="PS50283">
    <property type="entry name" value="NA_SOLUT_SYMP_3"/>
    <property type="match status" value="1"/>
</dbReference>
<dbReference type="Proteomes" id="UP000294963">
    <property type="component" value="Unassembled WGS sequence"/>
</dbReference>
<evidence type="ECO:0000256" key="10">
    <source>
        <dbReference type="ARBA" id="ARBA00023136"/>
    </source>
</evidence>
<evidence type="ECO:0000256" key="12">
    <source>
        <dbReference type="ARBA" id="ARBA00033708"/>
    </source>
</evidence>
<keyword evidence="7 14" id="KW-1133">Transmembrane helix</keyword>
<keyword evidence="8" id="KW-0915">Sodium</keyword>
<dbReference type="InterPro" id="IPR001734">
    <property type="entry name" value="Na/solute_symporter"/>
</dbReference>
<evidence type="ECO:0000313" key="16">
    <source>
        <dbReference type="Proteomes" id="UP000294963"/>
    </source>
</evidence>
<dbReference type="InterPro" id="IPR050277">
    <property type="entry name" value="Sodium:Solute_Symporter"/>
</dbReference>
<comment type="similarity">
    <text evidence="2 13">Belongs to the sodium:solute symporter (SSF) (TC 2.A.21) family.</text>
</comment>
<feature type="transmembrane region" description="Helical" evidence="14">
    <location>
        <begin position="158"/>
        <end position="177"/>
    </location>
</feature>
<evidence type="ECO:0000256" key="5">
    <source>
        <dbReference type="ARBA" id="ARBA00022692"/>
    </source>
</evidence>
<proteinExistence type="inferred from homology"/>
<feature type="transmembrane region" description="Helical" evidence="14">
    <location>
        <begin position="371"/>
        <end position="391"/>
    </location>
</feature>
<dbReference type="PANTHER" id="PTHR48086:SF3">
    <property type="entry name" value="SODIUM_PROLINE SYMPORTER"/>
    <property type="match status" value="1"/>
</dbReference>
<evidence type="ECO:0000313" key="15">
    <source>
        <dbReference type="EMBL" id="TCM60040.1"/>
    </source>
</evidence>
<comment type="subcellular location">
    <subcellularLocation>
        <location evidence="1">Cell membrane</location>
        <topology evidence="1">Multi-pass membrane protein</topology>
    </subcellularLocation>
</comment>
<dbReference type="GO" id="GO:0015293">
    <property type="term" value="F:symporter activity"/>
    <property type="evidence" value="ECO:0007669"/>
    <property type="project" value="UniProtKB-KW"/>
</dbReference>
<feature type="transmembrane region" description="Helical" evidence="14">
    <location>
        <begin position="198"/>
        <end position="222"/>
    </location>
</feature>
<keyword evidence="9" id="KW-0406">Ion transport</keyword>
<evidence type="ECO:0000256" key="6">
    <source>
        <dbReference type="ARBA" id="ARBA00022847"/>
    </source>
</evidence>
<evidence type="ECO:0000256" key="8">
    <source>
        <dbReference type="ARBA" id="ARBA00023053"/>
    </source>
</evidence>
<feature type="transmembrane region" description="Helical" evidence="14">
    <location>
        <begin position="459"/>
        <end position="478"/>
    </location>
</feature>
<keyword evidence="3" id="KW-0813">Transport</keyword>
<dbReference type="InterPro" id="IPR038377">
    <property type="entry name" value="Na/Glc_symporter_sf"/>
</dbReference>
<dbReference type="GO" id="GO:0005886">
    <property type="term" value="C:plasma membrane"/>
    <property type="evidence" value="ECO:0007669"/>
    <property type="project" value="UniProtKB-SubCell"/>
</dbReference>
<dbReference type="Pfam" id="PF00474">
    <property type="entry name" value="SSF"/>
    <property type="match status" value="1"/>
</dbReference>
<dbReference type="AlphaFoldDB" id="A0A4R1XE09"/>
<feature type="transmembrane region" description="Helical" evidence="14">
    <location>
        <begin position="403"/>
        <end position="421"/>
    </location>
</feature>
<evidence type="ECO:0000256" key="7">
    <source>
        <dbReference type="ARBA" id="ARBA00022989"/>
    </source>
</evidence>
<keyword evidence="5 14" id="KW-0812">Transmembrane</keyword>
<protein>
    <submittedName>
        <fullName evidence="15">SSS family solute:Na+ symporter</fullName>
    </submittedName>
</protein>
<evidence type="ECO:0000256" key="1">
    <source>
        <dbReference type="ARBA" id="ARBA00004651"/>
    </source>
</evidence>
<evidence type="ECO:0000256" key="9">
    <source>
        <dbReference type="ARBA" id="ARBA00023065"/>
    </source>
</evidence>
<dbReference type="OrthoDB" id="9789704at2"/>
<organism evidence="15 16">
    <name type="scientific">Acinetobacter calcoaceticus</name>
    <dbReference type="NCBI Taxonomy" id="471"/>
    <lineage>
        <taxon>Bacteria</taxon>
        <taxon>Pseudomonadati</taxon>
        <taxon>Pseudomonadota</taxon>
        <taxon>Gammaproteobacteria</taxon>
        <taxon>Moraxellales</taxon>
        <taxon>Moraxellaceae</taxon>
        <taxon>Acinetobacter</taxon>
        <taxon>Acinetobacter calcoaceticus/baumannii complex</taxon>
    </lineage>
</organism>
<evidence type="ECO:0000256" key="3">
    <source>
        <dbReference type="ARBA" id="ARBA00022448"/>
    </source>
</evidence>
<keyword evidence="16" id="KW-1185">Reference proteome</keyword>
<name>A0A4R1XE09_ACICA</name>
<reference evidence="15 16" key="1">
    <citation type="submission" date="2019-03" db="EMBL/GenBank/DDBJ databases">
        <title>Genomic analyses of the natural microbiome of Caenorhabditis elegans.</title>
        <authorList>
            <person name="Samuel B."/>
        </authorList>
    </citation>
    <scope>NUCLEOTIDE SEQUENCE [LARGE SCALE GENOMIC DNA]</scope>
    <source>
        <strain evidence="15 16">JUb89</strain>
    </source>
</reference>
<dbReference type="PANTHER" id="PTHR48086">
    <property type="entry name" value="SODIUM/PROLINE SYMPORTER-RELATED"/>
    <property type="match status" value="1"/>
</dbReference>
<feature type="transmembrane region" description="Helical" evidence="14">
    <location>
        <begin position="12"/>
        <end position="30"/>
    </location>
</feature>